<dbReference type="InParanoid" id="A0A448YSK2"/>
<feature type="region of interest" description="Disordered" evidence="1">
    <location>
        <begin position="53"/>
        <end position="72"/>
    </location>
</feature>
<feature type="compositionally biased region" description="Acidic residues" evidence="1">
    <location>
        <begin position="208"/>
        <end position="234"/>
    </location>
</feature>
<organism evidence="2 3">
    <name type="scientific">Brettanomyces naardenensis</name>
    <name type="common">Yeast</name>
    <dbReference type="NCBI Taxonomy" id="13370"/>
    <lineage>
        <taxon>Eukaryota</taxon>
        <taxon>Fungi</taxon>
        <taxon>Dikarya</taxon>
        <taxon>Ascomycota</taxon>
        <taxon>Saccharomycotina</taxon>
        <taxon>Pichiomycetes</taxon>
        <taxon>Pichiales</taxon>
        <taxon>Pichiaceae</taxon>
        <taxon>Brettanomyces</taxon>
    </lineage>
</organism>
<feature type="compositionally biased region" description="Low complexity" evidence="1">
    <location>
        <begin position="184"/>
        <end position="207"/>
    </location>
</feature>
<keyword evidence="3" id="KW-1185">Reference proteome</keyword>
<dbReference type="AlphaFoldDB" id="A0A448YSK2"/>
<name>A0A448YSK2_BRENA</name>
<dbReference type="EMBL" id="CAACVR010000058">
    <property type="protein sequence ID" value="VEU23888.1"/>
    <property type="molecule type" value="Genomic_DNA"/>
</dbReference>
<reference evidence="2 3" key="1">
    <citation type="submission" date="2018-12" db="EMBL/GenBank/DDBJ databases">
        <authorList>
            <person name="Tiukova I."/>
            <person name="Dainat J."/>
        </authorList>
    </citation>
    <scope>NUCLEOTIDE SEQUENCE [LARGE SCALE GENOMIC DNA]</scope>
</reference>
<evidence type="ECO:0000313" key="2">
    <source>
        <dbReference type="EMBL" id="VEU23888.1"/>
    </source>
</evidence>
<feature type="region of interest" description="Disordered" evidence="1">
    <location>
        <begin position="169"/>
        <end position="234"/>
    </location>
</feature>
<protein>
    <submittedName>
        <fullName evidence="2">DEKNAAC105077</fullName>
    </submittedName>
</protein>
<feature type="compositionally biased region" description="Basic residues" evidence="1">
    <location>
        <begin position="169"/>
        <end position="183"/>
    </location>
</feature>
<feature type="region of interest" description="Disordered" evidence="1">
    <location>
        <begin position="1"/>
        <end position="40"/>
    </location>
</feature>
<gene>
    <name evidence="2" type="ORF">BRENAR_LOCUS4617</name>
</gene>
<accession>A0A448YSK2</accession>
<dbReference type="OrthoDB" id="10674243at2759"/>
<evidence type="ECO:0000313" key="3">
    <source>
        <dbReference type="Proteomes" id="UP000290900"/>
    </source>
</evidence>
<proteinExistence type="predicted"/>
<evidence type="ECO:0000256" key="1">
    <source>
        <dbReference type="SAM" id="MobiDB-lite"/>
    </source>
</evidence>
<dbReference type="Proteomes" id="UP000290900">
    <property type="component" value="Unassembled WGS sequence"/>
</dbReference>
<sequence>MKRRRKNRFWAVSSPPSSSEKSQDDFHNAPDSPDSRYGTFDVERKQDYVGETEKFIAPVPPPPRKTGLPSPLQTSREMNVVYEGDENATEDPALADPFHRYRSPTRYETLSSNLSTFRQGMTSKVRPVVPRPRKNYNPGAQGSVVEDTLSSITFAGGKIRSIANEQPKHVRHLHQHHRHHSHTRQLSGSATSKSRSSKGSSSNSSATDLDEFDDLDMDEFDDVDTDDMYSEGTN</sequence>